<dbReference type="EC" id="2.7.11.1" evidence="1"/>
<evidence type="ECO:0000313" key="9">
    <source>
        <dbReference type="Proteomes" id="UP000039865"/>
    </source>
</evidence>
<dbReference type="Proteomes" id="UP000039865">
    <property type="component" value="Unassembled WGS sequence"/>
</dbReference>
<dbReference type="InterPro" id="IPR000719">
    <property type="entry name" value="Prot_kinase_dom"/>
</dbReference>
<keyword evidence="2 5" id="KW-0547">Nucleotide-binding</keyword>
<gene>
    <name evidence="8" type="primary">Contig7060.g7553</name>
    <name evidence="8" type="ORF">STYLEM_9785</name>
</gene>
<name>A0A078AG00_STYLE</name>
<accession>A0A078AG00</accession>
<organism evidence="8 9">
    <name type="scientific">Stylonychia lemnae</name>
    <name type="common">Ciliate</name>
    <dbReference type="NCBI Taxonomy" id="5949"/>
    <lineage>
        <taxon>Eukaryota</taxon>
        <taxon>Sar</taxon>
        <taxon>Alveolata</taxon>
        <taxon>Ciliophora</taxon>
        <taxon>Intramacronucleata</taxon>
        <taxon>Spirotrichea</taxon>
        <taxon>Stichotrichia</taxon>
        <taxon>Sporadotrichida</taxon>
        <taxon>Oxytrichidae</taxon>
        <taxon>Stylonychinae</taxon>
        <taxon>Stylonychia</taxon>
    </lineage>
</organism>
<keyword evidence="9" id="KW-1185">Reference proteome</keyword>
<evidence type="ECO:0000256" key="6">
    <source>
        <dbReference type="RuleBase" id="RU000304"/>
    </source>
</evidence>
<evidence type="ECO:0000259" key="7">
    <source>
        <dbReference type="PROSITE" id="PS50011"/>
    </source>
</evidence>
<evidence type="ECO:0000313" key="8">
    <source>
        <dbReference type="EMBL" id="CDW80781.1"/>
    </source>
</evidence>
<evidence type="ECO:0000256" key="2">
    <source>
        <dbReference type="ARBA" id="ARBA00022741"/>
    </source>
</evidence>
<keyword evidence="8" id="KW-0808">Transferase</keyword>
<dbReference type="Gene3D" id="1.10.510.10">
    <property type="entry name" value="Transferase(Phosphotransferase) domain 1"/>
    <property type="match status" value="1"/>
</dbReference>
<keyword evidence="3 5" id="KW-0067">ATP-binding</keyword>
<dbReference type="InterPro" id="IPR008271">
    <property type="entry name" value="Ser/Thr_kinase_AS"/>
</dbReference>
<dbReference type="GO" id="GO:0004674">
    <property type="term" value="F:protein serine/threonine kinase activity"/>
    <property type="evidence" value="ECO:0007669"/>
    <property type="project" value="UniProtKB-KW"/>
</dbReference>
<feature type="domain" description="Protein kinase" evidence="7">
    <location>
        <begin position="17"/>
        <end position="294"/>
    </location>
</feature>
<dbReference type="InParanoid" id="A0A078AG00"/>
<reference evidence="8 9" key="1">
    <citation type="submission" date="2014-06" db="EMBL/GenBank/DDBJ databases">
        <authorList>
            <person name="Swart Estienne"/>
        </authorList>
    </citation>
    <scope>NUCLEOTIDE SEQUENCE [LARGE SCALE GENOMIC DNA]</scope>
    <source>
        <strain evidence="8 9">130c</strain>
    </source>
</reference>
<dbReference type="PANTHER" id="PTHR11909">
    <property type="entry name" value="CASEIN KINASE-RELATED"/>
    <property type="match status" value="1"/>
</dbReference>
<evidence type="ECO:0000256" key="3">
    <source>
        <dbReference type="ARBA" id="ARBA00022840"/>
    </source>
</evidence>
<comment type="similarity">
    <text evidence="6">Belongs to the protein kinase superfamily.</text>
</comment>
<dbReference type="OrthoDB" id="5979581at2759"/>
<evidence type="ECO:0000256" key="4">
    <source>
        <dbReference type="ARBA" id="ARBA00023860"/>
    </source>
</evidence>
<feature type="binding site" evidence="5">
    <location>
        <position position="44"/>
    </location>
    <ligand>
        <name>ATP</name>
        <dbReference type="ChEBI" id="CHEBI:30616"/>
    </ligand>
</feature>
<evidence type="ECO:0000256" key="5">
    <source>
        <dbReference type="PROSITE-ProRule" id="PRU10141"/>
    </source>
</evidence>
<dbReference type="PROSITE" id="PS50011">
    <property type="entry name" value="PROTEIN_KINASE_DOM"/>
    <property type="match status" value="1"/>
</dbReference>
<evidence type="ECO:0000256" key="1">
    <source>
        <dbReference type="ARBA" id="ARBA00012513"/>
    </source>
</evidence>
<protein>
    <recommendedName>
        <fullName evidence="4">Casein kinase I</fullName>
        <ecNumber evidence="1">2.7.11.1</ecNumber>
    </recommendedName>
</protein>
<dbReference type="InterPro" id="IPR017441">
    <property type="entry name" value="Protein_kinase_ATP_BS"/>
</dbReference>
<dbReference type="PROSITE" id="PS00107">
    <property type="entry name" value="PROTEIN_KINASE_ATP"/>
    <property type="match status" value="1"/>
</dbReference>
<dbReference type="SMART" id="SM00220">
    <property type="entry name" value="S_TKc"/>
    <property type="match status" value="1"/>
</dbReference>
<keyword evidence="6" id="KW-0723">Serine/threonine-protein kinase</keyword>
<dbReference type="SUPFAM" id="SSF56112">
    <property type="entry name" value="Protein kinase-like (PK-like)"/>
    <property type="match status" value="1"/>
</dbReference>
<dbReference type="AlphaFoldDB" id="A0A078AG00"/>
<dbReference type="EMBL" id="CCKQ01009303">
    <property type="protein sequence ID" value="CDW80781.1"/>
    <property type="molecule type" value="Genomic_DNA"/>
</dbReference>
<dbReference type="GO" id="GO:0005524">
    <property type="term" value="F:ATP binding"/>
    <property type="evidence" value="ECO:0007669"/>
    <property type="project" value="UniProtKB-UniRule"/>
</dbReference>
<dbReference type="Pfam" id="PF00069">
    <property type="entry name" value="Pkinase"/>
    <property type="match status" value="1"/>
</dbReference>
<dbReference type="InterPro" id="IPR011009">
    <property type="entry name" value="Kinase-like_dom_sf"/>
</dbReference>
<keyword evidence="8" id="KW-0418">Kinase</keyword>
<dbReference type="PROSITE" id="PS00108">
    <property type="entry name" value="PROTEIN_KINASE_ST"/>
    <property type="match status" value="1"/>
</dbReference>
<dbReference type="InterPro" id="IPR050235">
    <property type="entry name" value="CK1_Ser-Thr_kinase"/>
</dbReference>
<proteinExistence type="inferred from homology"/>
<sequence length="318" mass="37502">MQNFKENQVPRTLRDKFKYERDLGSGTFGVVCKYQKDGKAYAIKFEQTNNSSSTNNEKKVLKDIINKNALISDPNLRVNVPFLYEDGMVRAENNSQISFNFLILDFFEKNIYQANEILTKGQLAVQMFKQLENLHRMGYVHRDVKLDNFMIHNKEVYLIDFGSSKTYRTVKQDGSQNHIPLQTQCKFEGTPYTASLNSHRGIEVSRVDDLISVVYSLLWLWEDNLSWKDALNQQRDQPLQSNEQIALCYKHKLKLRSFHLVKYESQILFQILKYYLDKMQDLQYEEIDIDYEFIYHCVAQIDKINNESDLITLLNKIK</sequence>